<reference evidence="4" key="1">
    <citation type="submission" date="2016-10" db="EMBL/GenBank/DDBJ databases">
        <authorList>
            <person name="de Groot N.N."/>
        </authorList>
    </citation>
    <scope>NUCLEOTIDE SEQUENCE</scope>
</reference>
<sequence>MKKIIPVLFLLFCGLHASDASYVGEKACVSCHESEFKEWKGSHHDMSMMVADSKSVKADFNNTTFDYNGMITTFTMKDGKYMVNTEGLDGKYHDYEIVYTFGIYPLQQYMIKFPDGKIQILDPTWDSRSKEEGGQRWFHIHKDDNVTVGGVLHWTGPNMNWNYMCADCHSTNLKKNYDPVTKKYDTKWDIINVSCEACHGPASKHIEWTKAPHKDLTHKGFSLSFKNKKFKWDINTKEKLSVHGNQEMEVCAKCHSRRAQLDDDFKPGDKFSDHYLASKLDEGLYFPDGKIDDEVYVYNSFLQSKMYQAGVTCTDCHNAHTLNRKSKGDKVCYTCHTEEKYTATEHHKHKKGSTGSSCVSCHMPARTYMGVDSRNDHSFRVPRPDISVEYKDVPNACNLCHDDKDAKWSTDAMKKWYGGKIPVGKQNFAHSLQALRTNAKSAPKELYNILTSDAPELAKITAVDYLGNYPSRQTYTTVMQMLRKSNPQMRRSALIALAGFPTKMRLKYVFDMIDDPSTIVRMEAARQLSSFPEGQLNDEQKVKLNKAFDEYEKILLFNAERPEYQVSLGIYYYNRKMPVKAEKAYKEAIRLQKKFVPAYINYSDFLVKENREKEAFDVLKEGIANVPDMSVLHHTLGLWYIRNKDNKKALVELEKATKLDDTSARFIYVYAVAVAAKDVPKAIDVLEKAYKTHNGSLEIVSALAYYYKEIGNNSKSEEYNKKLKELQNFSVN</sequence>
<dbReference type="Pfam" id="PF09699">
    <property type="entry name" value="Paired_CXXCH_1"/>
    <property type="match status" value="1"/>
</dbReference>
<dbReference type="SUPFAM" id="SSF48452">
    <property type="entry name" value="TPR-like"/>
    <property type="match status" value="1"/>
</dbReference>
<dbReference type="Gene3D" id="1.25.10.10">
    <property type="entry name" value="Leucine-rich Repeat Variant"/>
    <property type="match status" value="1"/>
</dbReference>
<dbReference type="EMBL" id="FPKX01000044">
    <property type="protein sequence ID" value="SFZ98285.1"/>
    <property type="molecule type" value="Genomic_DNA"/>
</dbReference>
<dbReference type="InterPro" id="IPR036280">
    <property type="entry name" value="Multihaem_cyt_sf"/>
</dbReference>
<dbReference type="Gene3D" id="1.10.1130.10">
    <property type="entry name" value="Flavocytochrome C3, Chain A"/>
    <property type="match status" value="2"/>
</dbReference>
<dbReference type="PANTHER" id="PTHR35038">
    <property type="entry name" value="DISSIMILATORY SULFITE REDUCTASE SIRA"/>
    <property type="match status" value="1"/>
</dbReference>
<dbReference type="Pfam" id="PF13646">
    <property type="entry name" value="HEAT_2"/>
    <property type="match status" value="1"/>
</dbReference>
<organism evidence="4">
    <name type="scientific">hydrothermal vent metagenome</name>
    <dbReference type="NCBI Taxonomy" id="652676"/>
    <lineage>
        <taxon>unclassified sequences</taxon>
        <taxon>metagenomes</taxon>
        <taxon>ecological metagenomes</taxon>
    </lineage>
</organism>
<evidence type="ECO:0000313" key="4">
    <source>
        <dbReference type="EMBL" id="SFZ98285.1"/>
    </source>
</evidence>
<dbReference type="InterPro" id="IPR019734">
    <property type="entry name" value="TPR_rpt"/>
</dbReference>
<dbReference type="Gene3D" id="1.25.40.10">
    <property type="entry name" value="Tetratricopeptide repeat domain"/>
    <property type="match status" value="1"/>
</dbReference>
<accession>A0A1W1EE05</accession>
<feature type="domain" description="Cytochrome c-552/4" evidence="3">
    <location>
        <begin position="27"/>
        <end position="55"/>
    </location>
</feature>
<name>A0A1W1EE05_9ZZZZ</name>
<gene>
    <name evidence="4" type="ORF">MNB_SV-5-1798</name>
</gene>
<feature type="domain" description="Doubled CXXCH motif" evidence="2">
    <location>
        <begin position="312"/>
        <end position="340"/>
    </location>
</feature>
<evidence type="ECO:0000259" key="2">
    <source>
        <dbReference type="Pfam" id="PF09699"/>
    </source>
</evidence>
<dbReference type="InterPro" id="IPR011990">
    <property type="entry name" value="TPR-like_helical_dom_sf"/>
</dbReference>
<keyword evidence="1" id="KW-0732">Signal</keyword>
<proteinExistence type="predicted"/>
<dbReference type="AlphaFoldDB" id="A0A1W1EE05"/>
<dbReference type="InterPro" id="IPR011989">
    <property type="entry name" value="ARM-like"/>
</dbReference>
<dbReference type="Pfam" id="PF13435">
    <property type="entry name" value="Cytochrome_C554"/>
    <property type="match status" value="2"/>
</dbReference>
<dbReference type="InterPro" id="IPR051829">
    <property type="entry name" value="Multiheme_Cytochr_ET"/>
</dbReference>
<dbReference type="InterPro" id="IPR010177">
    <property type="entry name" value="Paired_CXXCH_1"/>
</dbReference>
<protein>
    <submittedName>
        <fullName evidence="4">Probable deca-heme c-type cytochrome</fullName>
    </submittedName>
</protein>
<dbReference type="SUPFAM" id="SSF48695">
    <property type="entry name" value="Multiheme cytochromes"/>
    <property type="match status" value="1"/>
</dbReference>
<feature type="domain" description="Cytochrome c-552/4" evidence="3">
    <location>
        <begin position="161"/>
        <end position="200"/>
    </location>
</feature>
<dbReference type="PANTHER" id="PTHR35038:SF8">
    <property type="entry name" value="C-TYPE POLYHEME CYTOCHROME OMCC"/>
    <property type="match status" value="1"/>
</dbReference>
<dbReference type="InterPro" id="IPR023155">
    <property type="entry name" value="Cyt_c-552/4"/>
</dbReference>
<dbReference type="SMART" id="SM00028">
    <property type="entry name" value="TPR"/>
    <property type="match status" value="2"/>
</dbReference>
<evidence type="ECO:0000259" key="3">
    <source>
        <dbReference type="Pfam" id="PF13435"/>
    </source>
</evidence>
<evidence type="ECO:0000256" key="1">
    <source>
        <dbReference type="ARBA" id="ARBA00022729"/>
    </source>
</evidence>